<reference evidence="4 5" key="1">
    <citation type="submission" date="2015-09" db="EMBL/GenBank/DDBJ databases">
        <title>Draft genome of a European isolate of the apple canker pathogen Neonectria ditissima.</title>
        <authorList>
            <person name="Gomez-Cortecero A."/>
            <person name="Harrison R.J."/>
            <person name="Armitage A.D."/>
        </authorList>
    </citation>
    <scope>NUCLEOTIDE SEQUENCE [LARGE SCALE GENOMIC DNA]</scope>
    <source>
        <strain evidence="4 5">R09/05</strain>
    </source>
</reference>
<evidence type="ECO:0000313" key="5">
    <source>
        <dbReference type="Proteomes" id="UP000050424"/>
    </source>
</evidence>
<keyword evidence="5" id="KW-1185">Reference proteome</keyword>
<dbReference type="AlphaFoldDB" id="A0A0P7ALJ5"/>
<keyword evidence="2" id="KW-0560">Oxidoreductase</keyword>
<protein>
    <recommendedName>
        <fullName evidence="3">Fe2OG dioxygenase domain-containing protein</fullName>
    </recommendedName>
</protein>
<dbReference type="PRINTS" id="PR00682">
    <property type="entry name" value="IPNSYNTHASE"/>
</dbReference>
<dbReference type="STRING" id="78410.A0A0P7ALJ5"/>
<dbReference type="SUPFAM" id="SSF51197">
    <property type="entry name" value="Clavaminate synthase-like"/>
    <property type="match status" value="1"/>
</dbReference>
<evidence type="ECO:0000256" key="2">
    <source>
        <dbReference type="RuleBase" id="RU003682"/>
    </source>
</evidence>
<name>A0A0P7ALJ5_9HYPO</name>
<organism evidence="4 5">
    <name type="scientific">Neonectria ditissima</name>
    <dbReference type="NCBI Taxonomy" id="78410"/>
    <lineage>
        <taxon>Eukaryota</taxon>
        <taxon>Fungi</taxon>
        <taxon>Dikarya</taxon>
        <taxon>Ascomycota</taxon>
        <taxon>Pezizomycotina</taxon>
        <taxon>Sordariomycetes</taxon>
        <taxon>Hypocreomycetidae</taxon>
        <taxon>Hypocreales</taxon>
        <taxon>Nectriaceae</taxon>
        <taxon>Neonectria</taxon>
    </lineage>
</organism>
<dbReference type="Pfam" id="PF03171">
    <property type="entry name" value="2OG-FeII_Oxy"/>
    <property type="match status" value="1"/>
</dbReference>
<accession>A0A0P7ALJ5</accession>
<gene>
    <name evidence="4" type="ORF">AK830_g7897</name>
</gene>
<dbReference type="PROSITE" id="PS51471">
    <property type="entry name" value="FE2OG_OXY"/>
    <property type="match status" value="1"/>
</dbReference>
<evidence type="ECO:0000313" key="4">
    <source>
        <dbReference type="EMBL" id="KPM38647.1"/>
    </source>
</evidence>
<dbReference type="GO" id="GO:0044283">
    <property type="term" value="P:small molecule biosynthetic process"/>
    <property type="evidence" value="ECO:0007669"/>
    <property type="project" value="UniProtKB-ARBA"/>
</dbReference>
<dbReference type="InterPro" id="IPR027443">
    <property type="entry name" value="IPNS-like_sf"/>
</dbReference>
<dbReference type="Proteomes" id="UP000050424">
    <property type="component" value="Unassembled WGS sequence"/>
</dbReference>
<comment type="similarity">
    <text evidence="1 2">Belongs to the iron/ascorbate-dependent oxidoreductase family.</text>
</comment>
<dbReference type="EMBL" id="LKCW01000128">
    <property type="protein sequence ID" value="KPM38647.1"/>
    <property type="molecule type" value="Genomic_DNA"/>
</dbReference>
<comment type="caution">
    <text evidence="4">The sequence shown here is derived from an EMBL/GenBank/DDBJ whole genome shotgun (WGS) entry which is preliminary data.</text>
</comment>
<dbReference type="GO" id="GO:0016491">
    <property type="term" value="F:oxidoreductase activity"/>
    <property type="evidence" value="ECO:0007669"/>
    <property type="project" value="UniProtKB-KW"/>
</dbReference>
<evidence type="ECO:0000259" key="3">
    <source>
        <dbReference type="PROSITE" id="PS51471"/>
    </source>
</evidence>
<feature type="domain" description="Fe2OG dioxygenase" evidence="3">
    <location>
        <begin position="200"/>
        <end position="302"/>
    </location>
</feature>
<keyword evidence="2" id="KW-0408">Iron</keyword>
<dbReference type="PANTHER" id="PTHR47990">
    <property type="entry name" value="2-OXOGLUTARATE (2OG) AND FE(II)-DEPENDENT OXYGENASE SUPERFAMILY PROTEIN-RELATED"/>
    <property type="match status" value="1"/>
</dbReference>
<keyword evidence="2" id="KW-0479">Metal-binding</keyword>
<dbReference type="GO" id="GO:0046872">
    <property type="term" value="F:metal ion binding"/>
    <property type="evidence" value="ECO:0007669"/>
    <property type="project" value="UniProtKB-KW"/>
</dbReference>
<dbReference type="InterPro" id="IPR050231">
    <property type="entry name" value="Iron_ascorbate_oxido_reductase"/>
</dbReference>
<proteinExistence type="inferred from homology"/>
<evidence type="ECO:0000256" key="1">
    <source>
        <dbReference type="ARBA" id="ARBA00008056"/>
    </source>
</evidence>
<dbReference type="InterPro" id="IPR044861">
    <property type="entry name" value="IPNS-like_FE2OG_OXY"/>
</dbReference>
<dbReference type="OrthoDB" id="288590at2759"/>
<dbReference type="InterPro" id="IPR005123">
    <property type="entry name" value="Oxoglu/Fe-dep_dioxygenase_dom"/>
</dbReference>
<dbReference type="Gene3D" id="2.60.120.330">
    <property type="entry name" value="B-lactam Antibiotic, Isopenicillin N Synthase, Chain"/>
    <property type="match status" value="1"/>
</dbReference>
<dbReference type="Pfam" id="PF14226">
    <property type="entry name" value="DIOX_N"/>
    <property type="match status" value="1"/>
</dbReference>
<sequence>MGFSDWGGNDQPAQECDHDWNAEAGNFDTIPVIDVGGIRSPVFEDRQKVALEIKDACTRVGFFYIENHGIPEDLIQGVFGLAEKFFNLSFEQKMEVFIDNSPNFKGYTPIGGSGKPGPDGKGNLNEAFEWGLAPDLDDDTDNKWTDPHMKGPNRWPREPPGFQNHLSTYYRELRSFCRLLARVVALSLGLSEDQFDASITHPGCSVVMAHYPPQKQGAESRGLDAHTDSEFFTILAPGPVRALDVANKAGQWISAPPKPGTFIVNVGDQLQALTNDHYISTRHRVMNYTGQERYAVPFFFSPNYETVIIPIPQLITGGHVAKYPPISAGKMYKDNMTALHRIVSTIPEFSRYRKSAVDLES</sequence>
<dbReference type="InterPro" id="IPR026992">
    <property type="entry name" value="DIOX_N"/>
</dbReference>